<dbReference type="EC" id="3.1.3.8" evidence="2"/>
<reference evidence="5 6" key="1">
    <citation type="submission" date="2023-08" db="EMBL/GenBank/DDBJ databases">
        <title>Black Yeasts Isolated from many extreme environments.</title>
        <authorList>
            <person name="Coleine C."/>
            <person name="Stajich J.E."/>
            <person name="Selbmann L."/>
        </authorList>
    </citation>
    <scope>NUCLEOTIDE SEQUENCE [LARGE SCALE GENOMIC DNA]</scope>
    <source>
        <strain evidence="5 6">CCFEE 5792</strain>
    </source>
</reference>
<dbReference type="PROSITE" id="PS00616">
    <property type="entry name" value="HIS_ACID_PHOSPHAT_1"/>
    <property type="match status" value="1"/>
</dbReference>
<evidence type="ECO:0000256" key="4">
    <source>
        <dbReference type="SAM" id="SignalP"/>
    </source>
</evidence>
<dbReference type="Pfam" id="PF00328">
    <property type="entry name" value="His_Phos_2"/>
    <property type="match status" value="1"/>
</dbReference>
<dbReference type="AlphaFoldDB" id="A0AAV9N6H3"/>
<evidence type="ECO:0000313" key="5">
    <source>
        <dbReference type="EMBL" id="KAK5050100.1"/>
    </source>
</evidence>
<gene>
    <name evidence="5" type="ORF">LTR84_004220</name>
</gene>
<evidence type="ECO:0000256" key="1">
    <source>
        <dbReference type="ARBA" id="ARBA00005375"/>
    </source>
</evidence>
<dbReference type="PANTHER" id="PTHR20963:SF43">
    <property type="entry name" value="PUTATIVE (AFU_ORTHOLOGUE AFUA_7G01240)-RELATED"/>
    <property type="match status" value="1"/>
</dbReference>
<evidence type="ECO:0000256" key="3">
    <source>
        <dbReference type="ARBA" id="ARBA00022801"/>
    </source>
</evidence>
<feature type="signal peptide" evidence="4">
    <location>
        <begin position="1"/>
        <end position="15"/>
    </location>
</feature>
<keyword evidence="3" id="KW-0378">Hydrolase</keyword>
<dbReference type="RefSeq" id="XP_064704910.1">
    <property type="nucleotide sequence ID" value="XM_064847798.1"/>
</dbReference>
<dbReference type="Proteomes" id="UP001358417">
    <property type="component" value="Unassembled WGS sequence"/>
</dbReference>
<dbReference type="CDD" id="cd07061">
    <property type="entry name" value="HP_HAP_like"/>
    <property type="match status" value="1"/>
</dbReference>
<keyword evidence="4" id="KW-0732">Signal</keyword>
<evidence type="ECO:0000256" key="2">
    <source>
        <dbReference type="ARBA" id="ARBA00012632"/>
    </source>
</evidence>
<evidence type="ECO:0000313" key="6">
    <source>
        <dbReference type="Proteomes" id="UP001358417"/>
    </source>
</evidence>
<dbReference type="InterPro" id="IPR029033">
    <property type="entry name" value="His_PPase_superfam"/>
</dbReference>
<proteinExistence type="inferred from homology"/>
<sequence length="552" mass="61297">MLGWHIAILPILALASPTPRQRRQSSPALLTDLDTIQQYWGQITPYADNADDFFGVEDSGIPDGCQIEQAHLLERHGSRFPTSYFDDGINDEYFAAKVSNWTEQNNNSSFTGPLSFLNTYQYLLGEGDLVGRGAVQSLEAGVTFWQRYGRILFNATVGQLAYNASFANGTARPKPVLRTTGQGRIENTQMNWALGFFGSSYLAEPDPTFENVTADFNVVIIPEGGTENNTLASYDSCINAYYLGLGQDQNLLPVGYLGDLDLLAYLPIYLNDAQKRLSEYVPKGFNLTLNDTYALQSICAYETNYLGSSEFCSLFTENEWAGFEATLDQAYYYDYAWGNPTGRAQGIGYLQELIARLTNQFITSSNSSVNSTLTNNTRDFPLGQKFYADFSHDDIIISVLTAASIDYFRDPPSLTEYPPDPDRHFILSHLTPFAARLVTEVIGCGTADPNPQSTARTYYSPTQYGYNPQNATHKFIRMRLNNGIVPLSSVRGGHCGNRTDGLCPFDSFITSQADAYKLSNYDFACFGNYTIDYPNNGPDYDGTIFNGTSATR</sequence>
<accession>A0AAV9N6H3</accession>
<dbReference type="InterPro" id="IPR000560">
    <property type="entry name" value="His_Pase_clade-2"/>
</dbReference>
<comment type="caution">
    <text evidence="5">The sequence shown here is derived from an EMBL/GenBank/DDBJ whole genome shotgun (WGS) entry which is preliminary data.</text>
</comment>
<feature type="chain" id="PRO_5043508099" description="3-phytase" evidence="4">
    <location>
        <begin position="16"/>
        <end position="552"/>
    </location>
</feature>
<comment type="similarity">
    <text evidence="1">Belongs to the histidine acid phosphatase family.</text>
</comment>
<organism evidence="5 6">
    <name type="scientific">Exophiala bonariae</name>
    <dbReference type="NCBI Taxonomy" id="1690606"/>
    <lineage>
        <taxon>Eukaryota</taxon>
        <taxon>Fungi</taxon>
        <taxon>Dikarya</taxon>
        <taxon>Ascomycota</taxon>
        <taxon>Pezizomycotina</taxon>
        <taxon>Eurotiomycetes</taxon>
        <taxon>Chaetothyriomycetidae</taxon>
        <taxon>Chaetothyriales</taxon>
        <taxon>Herpotrichiellaceae</taxon>
        <taxon>Exophiala</taxon>
    </lineage>
</organism>
<dbReference type="Gene3D" id="3.40.50.1240">
    <property type="entry name" value="Phosphoglycerate mutase-like"/>
    <property type="match status" value="1"/>
</dbReference>
<keyword evidence="6" id="KW-1185">Reference proteome</keyword>
<dbReference type="EMBL" id="JAVRRD010000018">
    <property type="protein sequence ID" value="KAK5050100.1"/>
    <property type="molecule type" value="Genomic_DNA"/>
</dbReference>
<dbReference type="GeneID" id="89972399"/>
<dbReference type="GO" id="GO:0003993">
    <property type="term" value="F:acid phosphatase activity"/>
    <property type="evidence" value="ECO:0007669"/>
    <property type="project" value="TreeGrafter"/>
</dbReference>
<dbReference type="GO" id="GO:0016158">
    <property type="term" value="F:inositol hexakisphosphate 3-phosphatase activity"/>
    <property type="evidence" value="ECO:0007669"/>
    <property type="project" value="UniProtKB-EC"/>
</dbReference>
<dbReference type="PANTHER" id="PTHR20963">
    <property type="entry name" value="MULTIPLE INOSITOL POLYPHOSPHATE PHOSPHATASE-RELATED"/>
    <property type="match status" value="1"/>
</dbReference>
<name>A0AAV9N6H3_9EURO</name>
<dbReference type="SUPFAM" id="SSF53254">
    <property type="entry name" value="Phosphoglycerate mutase-like"/>
    <property type="match status" value="1"/>
</dbReference>
<protein>
    <recommendedName>
        <fullName evidence="2">3-phytase</fullName>
        <ecNumber evidence="2">3.1.3.8</ecNumber>
    </recommendedName>
</protein>
<dbReference type="InterPro" id="IPR033379">
    <property type="entry name" value="Acid_Pase_AS"/>
</dbReference>